<reference evidence="3 4" key="1">
    <citation type="submission" date="2016-09" db="EMBL/GenBank/DDBJ databases">
        <title>Extensive genetic diversity and differential bi-allelic expression allows diatom success in the polar Southern Ocean.</title>
        <authorList>
            <consortium name="DOE Joint Genome Institute"/>
            <person name="Mock T."/>
            <person name="Otillar R.P."/>
            <person name="Strauss J."/>
            <person name="Dupont C."/>
            <person name="Frickenhaus S."/>
            <person name="Maumus F."/>
            <person name="Mcmullan M."/>
            <person name="Sanges R."/>
            <person name="Schmutz J."/>
            <person name="Toseland A."/>
            <person name="Valas R."/>
            <person name="Veluchamy A."/>
            <person name="Ward B.J."/>
            <person name="Allen A."/>
            <person name="Barry K."/>
            <person name="Falciatore A."/>
            <person name="Ferrante M."/>
            <person name="Fortunato A.E."/>
            <person name="Gloeckner G."/>
            <person name="Gruber A."/>
            <person name="Hipkin R."/>
            <person name="Janech M."/>
            <person name="Kroth P."/>
            <person name="Leese F."/>
            <person name="Lindquist E."/>
            <person name="Lyon B.R."/>
            <person name="Martin J."/>
            <person name="Mayer C."/>
            <person name="Parker M."/>
            <person name="Quesneville H."/>
            <person name="Raymond J."/>
            <person name="Uhlig C."/>
            <person name="Valentin K.U."/>
            <person name="Worden A.Z."/>
            <person name="Armbrust E.V."/>
            <person name="Bowler C."/>
            <person name="Green B."/>
            <person name="Moulton V."/>
            <person name="Van Oosterhout C."/>
            <person name="Grigoriev I."/>
        </authorList>
    </citation>
    <scope>NUCLEOTIDE SEQUENCE [LARGE SCALE GENOMIC DNA]</scope>
    <source>
        <strain evidence="3 4">CCMP1102</strain>
    </source>
</reference>
<feature type="region of interest" description="Disordered" evidence="1">
    <location>
        <begin position="1"/>
        <end position="39"/>
    </location>
</feature>
<proteinExistence type="predicted"/>
<feature type="region of interest" description="Disordered" evidence="1">
    <location>
        <begin position="189"/>
        <end position="213"/>
    </location>
</feature>
<keyword evidence="2" id="KW-0812">Transmembrane</keyword>
<feature type="transmembrane region" description="Helical" evidence="2">
    <location>
        <begin position="160"/>
        <end position="180"/>
    </location>
</feature>
<keyword evidence="2" id="KW-0472">Membrane</keyword>
<protein>
    <recommendedName>
        <fullName evidence="5">Calcineurin-like phosphoesterase domain-containing protein</fullName>
    </recommendedName>
</protein>
<dbReference type="SUPFAM" id="SSF56300">
    <property type="entry name" value="Metallo-dependent phosphatases"/>
    <property type="match status" value="1"/>
</dbReference>
<evidence type="ECO:0000256" key="1">
    <source>
        <dbReference type="SAM" id="MobiDB-lite"/>
    </source>
</evidence>
<feature type="compositionally biased region" description="Polar residues" evidence="1">
    <location>
        <begin position="189"/>
        <end position="207"/>
    </location>
</feature>
<name>A0A1E7EWF4_9STRA</name>
<dbReference type="AlphaFoldDB" id="A0A1E7EWF4"/>
<dbReference type="Proteomes" id="UP000095751">
    <property type="component" value="Unassembled WGS sequence"/>
</dbReference>
<dbReference type="OrthoDB" id="48740at2759"/>
<organism evidence="3 4">
    <name type="scientific">Fragilariopsis cylindrus CCMP1102</name>
    <dbReference type="NCBI Taxonomy" id="635003"/>
    <lineage>
        <taxon>Eukaryota</taxon>
        <taxon>Sar</taxon>
        <taxon>Stramenopiles</taxon>
        <taxon>Ochrophyta</taxon>
        <taxon>Bacillariophyta</taxon>
        <taxon>Bacillariophyceae</taxon>
        <taxon>Bacillariophycidae</taxon>
        <taxon>Bacillariales</taxon>
        <taxon>Bacillariaceae</taxon>
        <taxon>Fragilariopsis</taxon>
    </lineage>
</organism>
<feature type="region of interest" description="Disordered" evidence="1">
    <location>
        <begin position="227"/>
        <end position="273"/>
    </location>
</feature>
<sequence length="584" mass="64070">MVFGSKRKSKTVDGGESESDGPPQPLRASELIGDNSSALSLDGRSLIVPDYGDEEDMSSLGTSKYGGYRGDGGGTIGYIGDMRIIGKTEDYESQKVERENDPALQYGDYDLQTYDYSLKSGIEGKEVTNESFDEKKDDEDDPKKSCCPLWIVEAPLWLKLVIISSTALLVGAVVLIVVGAKLSAENQFSPSLQDENPASTLNPTPTIDVTLPTDVPLDSEAESMKVNTTISPEQPDDAATSNPTENPPKVTKPTDTSPVEIAPTPTNSSSNSIVTTSTLAPVVVTEVPTYVPSNATTITAIPTVVPTVSSTLSTVNFLVMGGRFDGEEDVSALTDGLQSLPVMDDNTVLFHLGDWNSPYATSCEEDSFITNVGIYNQSSVPVYFVPGDNEYNDCPNPTQALEFWYEYLLGFETKYWPEPSWDIVRQSPDYSENFVFLERNVLFVGINLVGGIIHNQEEWDARHLVDLVWIDTAAAKYNGNYTTMVILAHADPDIEINQNFFTGFYPMVKTYDEKVIFIHRNLGVDTWNMESGFNGIPNLDVVAVEGSTWPPMWVQIDPISGTYTIDQSSWYDEYVTTGSLTDTP</sequence>
<evidence type="ECO:0008006" key="5">
    <source>
        <dbReference type="Google" id="ProtNLM"/>
    </source>
</evidence>
<evidence type="ECO:0000313" key="3">
    <source>
        <dbReference type="EMBL" id="OEU10125.1"/>
    </source>
</evidence>
<keyword evidence="4" id="KW-1185">Reference proteome</keyword>
<feature type="compositionally biased region" description="Low complexity" evidence="1">
    <location>
        <begin position="263"/>
        <end position="273"/>
    </location>
</feature>
<dbReference type="InParanoid" id="A0A1E7EWF4"/>
<dbReference type="KEGG" id="fcy:FRACYDRAFT_247739"/>
<evidence type="ECO:0000313" key="4">
    <source>
        <dbReference type="Proteomes" id="UP000095751"/>
    </source>
</evidence>
<evidence type="ECO:0000256" key="2">
    <source>
        <dbReference type="SAM" id="Phobius"/>
    </source>
</evidence>
<dbReference type="InterPro" id="IPR029052">
    <property type="entry name" value="Metallo-depent_PP-like"/>
</dbReference>
<gene>
    <name evidence="3" type="ORF">FRACYDRAFT_247739</name>
</gene>
<dbReference type="EMBL" id="KV784373">
    <property type="protein sequence ID" value="OEU10125.1"/>
    <property type="molecule type" value="Genomic_DNA"/>
</dbReference>
<keyword evidence="2" id="KW-1133">Transmembrane helix</keyword>
<accession>A0A1E7EWF4</accession>